<comment type="caution">
    <text evidence="10">Lacks conserved residue(s) required for the propagation of feature annotation.</text>
</comment>
<evidence type="ECO:0000256" key="12">
    <source>
        <dbReference type="SAM" id="MobiDB-lite"/>
    </source>
</evidence>
<evidence type="ECO:0000256" key="10">
    <source>
        <dbReference type="PROSITE-ProRule" id="PRU00124"/>
    </source>
</evidence>
<feature type="disulfide bond" evidence="10">
    <location>
        <begin position="1338"/>
        <end position="1356"/>
    </location>
</feature>
<feature type="domain" description="EGF-like" evidence="14">
    <location>
        <begin position="1313"/>
        <end position="1357"/>
    </location>
</feature>
<dbReference type="SMART" id="SM00181">
    <property type="entry name" value="EGF"/>
    <property type="match status" value="4"/>
</dbReference>
<dbReference type="InterPro" id="IPR050778">
    <property type="entry name" value="Cueball_EGF_LRP_Nidogen"/>
</dbReference>
<evidence type="ECO:0000259" key="14">
    <source>
        <dbReference type="SMART" id="SM00181"/>
    </source>
</evidence>
<dbReference type="SUPFAM" id="SSF63825">
    <property type="entry name" value="YWTD domain"/>
    <property type="match status" value="4"/>
</dbReference>
<evidence type="ECO:0000256" key="1">
    <source>
        <dbReference type="ARBA" id="ARBA00004167"/>
    </source>
</evidence>
<feature type="compositionally biased region" description="Low complexity" evidence="12">
    <location>
        <begin position="1443"/>
        <end position="1463"/>
    </location>
</feature>
<dbReference type="SMART" id="SM00192">
    <property type="entry name" value="LDLa"/>
    <property type="match status" value="2"/>
</dbReference>
<feature type="repeat" description="LDL-receptor class B" evidence="11">
    <location>
        <begin position="702"/>
        <end position="743"/>
    </location>
</feature>
<feature type="repeat" description="LDL-receptor class B" evidence="11">
    <location>
        <begin position="529"/>
        <end position="571"/>
    </location>
</feature>
<dbReference type="InterPro" id="IPR023415">
    <property type="entry name" value="LDLR_class-A_CS"/>
</dbReference>
<feature type="repeat" description="LDL-receptor class B" evidence="11">
    <location>
        <begin position="396"/>
        <end position="440"/>
    </location>
</feature>
<dbReference type="InterPro" id="IPR011042">
    <property type="entry name" value="6-blade_b-propeller_TolB-like"/>
</dbReference>
<keyword evidence="3" id="KW-0254">Endocytosis</keyword>
<sequence>MIKRRRIVQADKIIQNVVHVFTLLMFLQLRGFYSMSTNPVLLYSTAADIRVGNLSRISKATPIIKDLEQGSAVDFLHKQSLVCWSDQTAELIQCMKYNETATGDKIKIVSEGLITPTGIAIDWYTSKIYWTDGETNRIEVISMESKLRKVLFWSEVDLAIAIAVVPQSGLMFWTDWGETPKIERAGMNGDPATRKVIVKDNIFWPNGITIDYNNNLIYWVDSKLQFVDVIDFDGNKRKKIIKTGLNYPYALTFFNEKLYWTDWKTWAIYTWDVGSIGPIKELVKTDSVPVDIKVYDQDRQIIPSEDYPCKINNQGCSHLCLLAPTAPGYVCSCPTGVKLKEGSNTTCYNGPQSMLIVAQRSMISKISLDSPDFTPYNIPLKDLKRVVTVDFDPKTEYIYWADSVSKTRSTISRSRLDGSEQSVVIHGGGVPDSIAIDPLARNIYWTDPVSDTITVARLDGSSKKVIIHDELYDPRAIALHPTAGWMFWSDWNEKKPKIERANLDGGERVLLVAERVTWPNGIALDTQHNKLYWGDARTHKIEVINMDGSQRRELHSSEILHIFGLTLLGRNLYWTDIQRRTMDRINKDTGLERQAVVEQMANMMGVKAFRVGEPLGKNACAENNGGCSHFCFNRPHDYVCSCPLGLELGSDRKSCIEPEAFLVYSRKNIIGRLSVENEHNDAVLPIKDVKEVSALAVHVSGSKLYWSDSKTKTINRCSVNGSNMEKILEWMGLVEGLAIDWSGQNIYWTDTAAQRIEVARLDGSSRRTLIWQGLKKPKSIALDPRKGYMYWSELGSKTIKRGSMDGSSITTLIEGAGRVHALAIDYERRAIYWAALDPPSIEYAFLNGTGRKVLADNIPMPYALTLYGDKVYWGDWNTGLIEVAKKIDGSNRKTIHTQMDYISDLRVYHRARDSLPNQCGVDNGGCSHLCLPLPNNDFRCACPAHFRLNRDNITCSEPEEFLLFAQKNAVGRILVANAECNDAFIPLTGLKSVKAIEYDPVEKYLYWMDDDSHAIRRVPISYSATSAVTDSSIVVSGLSRPFHMVLDALGRALYWTCLDTDSINATSIENNSSTGVIVRGEKMMPRHLALHQTKRLLIWSDAGLGVIMRSSVDGTAQIELARVSNVTALALDESTGTVYWAVARQIHAVDLDTSNRRIVWQGGWVGSLAAYGGSLYLGGGERALMRIPLHRRDAPATPVQHIAKLIAAKTVHRVPREHPCFGGGSCGSSPGSCGAGGVCGCGLQCAHPRRTRPCSSGHFLCGQLDVATDAIDDAHAPCIPMFWKCDGQTDCPDGSDERSCDACGGGVRCADGSCAPSLGACSTGAFCHAMPLPDAFRCDDRLCLASRLLCDGHQHCEDGSDEAPAACGYVQKDTVLSGSTGHQWHAVAVWCAVGGACAALVGAAALFRRCRSGPPRRLPAPVSPLVYTKPPPDYARTRISLPSSDATGSASASDSLCGRYPRPTANPPPSPATASGSRRRPYRHYRSSNRPPPPTPASTDACESEPEPAARAPPPSPAPLLY</sequence>
<dbReference type="GO" id="GO:0006897">
    <property type="term" value="P:endocytosis"/>
    <property type="evidence" value="ECO:0007669"/>
    <property type="project" value="UniProtKB-KW"/>
</dbReference>
<dbReference type="SUPFAM" id="SSF57424">
    <property type="entry name" value="LDL receptor-like module"/>
    <property type="match status" value="2"/>
</dbReference>
<dbReference type="SMART" id="SM00135">
    <property type="entry name" value="LY"/>
    <property type="match status" value="19"/>
</dbReference>
<dbReference type="PROSITE" id="PS01209">
    <property type="entry name" value="LDLRA_1"/>
    <property type="match status" value="1"/>
</dbReference>
<feature type="repeat" description="LDL-receptor class B" evidence="11">
    <location>
        <begin position="484"/>
        <end position="528"/>
    </location>
</feature>
<feature type="disulfide bond" evidence="10">
    <location>
        <begin position="1285"/>
        <end position="1300"/>
    </location>
</feature>
<evidence type="ECO:0000256" key="5">
    <source>
        <dbReference type="ARBA" id="ARBA00022737"/>
    </source>
</evidence>
<dbReference type="EMBL" id="CAVLEF010000006">
    <property type="protein sequence ID" value="CAK1544719.1"/>
    <property type="molecule type" value="Genomic_DNA"/>
</dbReference>
<dbReference type="PROSITE" id="PS51120">
    <property type="entry name" value="LDLRB"/>
    <property type="match status" value="10"/>
</dbReference>
<evidence type="ECO:0000256" key="2">
    <source>
        <dbReference type="ARBA" id="ARBA00022536"/>
    </source>
</evidence>
<dbReference type="SUPFAM" id="SSF57196">
    <property type="entry name" value="EGF/Laminin"/>
    <property type="match status" value="3"/>
</dbReference>
<feature type="transmembrane region" description="Helical" evidence="13">
    <location>
        <begin position="1384"/>
        <end position="1407"/>
    </location>
</feature>
<keyword evidence="6 13" id="KW-0472">Membrane</keyword>
<evidence type="ECO:0000256" key="3">
    <source>
        <dbReference type="ARBA" id="ARBA00022583"/>
    </source>
</evidence>
<feature type="repeat" description="LDL-receptor class B" evidence="11">
    <location>
        <begin position="441"/>
        <end position="483"/>
    </location>
</feature>
<dbReference type="FunFam" id="2.120.10.30:FF:000241">
    <property type="entry name" value="Low-density lipoprotein receptor-related protein 6"/>
    <property type="match status" value="3"/>
</dbReference>
<dbReference type="Gene3D" id="2.120.10.30">
    <property type="entry name" value="TolB, C-terminal domain"/>
    <property type="match status" value="4"/>
</dbReference>
<dbReference type="InterPro" id="IPR000742">
    <property type="entry name" value="EGF"/>
</dbReference>
<keyword evidence="8" id="KW-0675">Receptor</keyword>
<reference evidence="15 16" key="1">
    <citation type="submission" date="2023-11" db="EMBL/GenBank/DDBJ databases">
        <authorList>
            <person name="Okamura Y."/>
        </authorList>
    </citation>
    <scope>NUCLEOTIDE SEQUENCE [LARGE SCALE GENOMIC DNA]</scope>
</reference>
<feature type="transmembrane region" description="Helical" evidence="13">
    <location>
        <begin position="12"/>
        <end position="33"/>
    </location>
</feature>
<evidence type="ECO:0000313" key="15">
    <source>
        <dbReference type="EMBL" id="CAK1544719.1"/>
    </source>
</evidence>
<dbReference type="Pfam" id="PF14670">
    <property type="entry name" value="FXa_inhibition"/>
    <property type="match status" value="3"/>
</dbReference>
<evidence type="ECO:0000256" key="13">
    <source>
        <dbReference type="SAM" id="Phobius"/>
    </source>
</evidence>
<dbReference type="InterPro" id="IPR000033">
    <property type="entry name" value="LDLR_classB_rpt"/>
</dbReference>
<feature type="domain" description="EGF-like" evidence="14">
    <location>
        <begin position="918"/>
        <end position="956"/>
    </location>
</feature>
<keyword evidence="13" id="KW-0812">Transmembrane</keyword>
<comment type="caution">
    <text evidence="15">The sequence shown here is derived from an EMBL/GenBank/DDBJ whole genome shotgun (WGS) entry which is preliminary data.</text>
</comment>
<feature type="repeat" description="LDL-receptor class B" evidence="11">
    <location>
        <begin position="215"/>
        <end position="257"/>
    </location>
</feature>
<comment type="subcellular location">
    <subcellularLocation>
        <location evidence="1">Membrane</location>
        <topology evidence="1">Single-pass membrane protein</topology>
    </subcellularLocation>
</comment>
<accession>A0AAV1J5I5</accession>
<name>A0AAV1J5I5_9NEOP</name>
<keyword evidence="16" id="KW-1185">Reference proteome</keyword>
<dbReference type="PROSITE" id="PS50068">
    <property type="entry name" value="LDLRA_2"/>
    <property type="match status" value="2"/>
</dbReference>
<keyword evidence="7 10" id="KW-1015">Disulfide bond</keyword>
<feature type="repeat" description="LDL-receptor class B" evidence="11">
    <location>
        <begin position="787"/>
        <end position="828"/>
    </location>
</feature>
<gene>
    <name evidence="15" type="ORF">LNINA_LOCUS4440</name>
</gene>
<dbReference type="CDD" id="cd00112">
    <property type="entry name" value="LDLa"/>
    <property type="match status" value="2"/>
</dbReference>
<keyword evidence="5" id="KW-0677">Repeat</keyword>
<evidence type="ECO:0000256" key="7">
    <source>
        <dbReference type="ARBA" id="ARBA00023157"/>
    </source>
</evidence>
<keyword evidence="13" id="KW-1133">Transmembrane helix</keyword>
<keyword evidence="2" id="KW-0245">EGF-like domain</keyword>
<dbReference type="GO" id="GO:0016020">
    <property type="term" value="C:membrane"/>
    <property type="evidence" value="ECO:0007669"/>
    <property type="project" value="UniProtKB-SubCell"/>
</dbReference>
<protein>
    <recommendedName>
        <fullName evidence="14">EGF-like domain-containing protein</fullName>
    </recommendedName>
</protein>
<feature type="repeat" description="LDL-receptor class B" evidence="11">
    <location>
        <begin position="744"/>
        <end position="786"/>
    </location>
</feature>
<dbReference type="PANTHER" id="PTHR46513">
    <property type="entry name" value="VITELLOGENIN RECEPTOR-LIKE PROTEIN-RELATED-RELATED"/>
    <property type="match status" value="1"/>
</dbReference>
<feature type="compositionally biased region" description="Pro residues" evidence="12">
    <location>
        <begin position="1511"/>
        <end position="1522"/>
    </location>
</feature>
<feature type="domain" description="EGF-like" evidence="14">
    <location>
        <begin position="619"/>
        <end position="656"/>
    </location>
</feature>
<feature type="repeat" description="LDL-receptor class B" evidence="11">
    <location>
        <begin position="169"/>
        <end position="214"/>
    </location>
</feature>
<dbReference type="Pfam" id="PF00057">
    <property type="entry name" value="Ldl_recept_a"/>
    <property type="match status" value="2"/>
</dbReference>
<proteinExistence type="predicted"/>
<dbReference type="InterPro" id="IPR036055">
    <property type="entry name" value="LDL_receptor-like_sf"/>
</dbReference>
<evidence type="ECO:0000256" key="11">
    <source>
        <dbReference type="PROSITE-ProRule" id="PRU00461"/>
    </source>
</evidence>
<evidence type="ECO:0000313" key="16">
    <source>
        <dbReference type="Proteomes" id="UP001497472"/>
    </source>
</evidence>
<feature type="repeat" description="LDL-receptor class B" evidence="11">
    <location>
        <begin position="126"/>
        <end position="168"/>
    </location>
</feature>
<dbReference type="PRINTS" id="PR00261">
    <property type="entry name" value="LDLRECEPTOR"/>
</dbReference>
<feature type="compositionally biased region" description="Basic residues" evidence="12">
    <location>
        <begin position="1477"/>
        <end position="1487"/>
    </location>
</feature>
<feature type="region of interest" description="Disordered" evidence="12">
    <location>
        <begin position="1419"/>
        <end position="1522"/>
    </location>
</feature>
<evidence type="ECO:0000256" key="9">
    <source>
        <dbReference type="ARBA" id="ARBA00023180"/>
    </source>
</evidence>
<keyword evidence="9" id="KW-0325">Glycoprotein</keyword>
<organism evidence="15 16">
    <name type="scientific">Leptosia nina</name>
    <dbReference type="NCBI Taxonomy" id="320188"/>
    <lineage>
        <taxon>Eukaryota</taxon>
        <taxon>Metazoa</taxon>
        <taxon>Ecdysozoa</taxon>
        <taxon>Arthropoda</taxon>
        <taxon>Hexapoda</taxon>
        <taxon>Insecta</taxon>
        <taxon>Pterygota</taxon>
        <taxon>Neoptera</taxon>
        <taxon>Endopterygota</taxon>
        <taxon>Lepidoptera</taxon>
        <taxon>Glossata</taxon>
        <taxon>Ditrysia</taxon>
        <taxon>Papilionoidea</taxon>
        <taxon>Pieridae</taxon>
        <taxon>Pierinae</taxon>
        <taxon>Leptosia</taxon>
    </lineage>
</organism>
<dbReference type="Proteomes" id="UP001497472">
    <property type="component" value="Unassembled WGS sequence"/>
</dbReference>
<keyword evidence="4" id="KW-0732">Signal</keyword>
<feature type="domain" description="EGF-like" evidence="14">
    <location>
        <begin position="308"/>
        <end position="348"/>
    </location>
</feature>
<evidence type="ECO:0000256" key="6">
    <source>
        <dbReference type="ARBA" id="ARBA00023136"/>
    </source>
</evidence>
<dbReference type="Gene3D" id="4.10.400.10">
    <property type="entry name" value="Low-density Lipoprotein Receptor"/>
    <property type="match status" value="2"/>
</dbReference>
<dbReference type="Pfam" id="PF00058">
    <property type="entry name" value="Ldl_recept_b"/>
    <property type="match status" value="6"/>
</dbReference>
<dbReference type="PANTHER" id="PTHR46513:SF41">
    <property type="entry name" value="LOW-DENSITY LIPOPROTEIN RECEPTOR-RELATED PROTEIN"/>
    <property type="match status" value="1"/>
</dbReference>
<evidence type="ECO:0000256" key="4">
    <source>
        <dbReference type="ARBA" id="ARBA00022729"/>
    </source>
</evidence>
<evidence type="ECO:0000256" key="8">
    <source>
        <dbReference type="ARBA" id="ARBA00023170"/>
    </source>
</evidence>
<dbReference type="InterPro" id="IPR002172">
    <property type="entry name" value="LDrepeatLR_classA_rpt"/>
</dbReference>